<dbReference type="NCBIfam" id="TIGR01496">
    <property type="entry name" value="DHPS"/>
    <property type="match status" value="1"/>
</dbReference>
<reference evidence="5" key="1">
    <citation type="journal article" date="2019" name="Int. J. Syst. Evol. Microbiol.">
        <title>The Global Catalogue of Microorganisms (GCM) 10K type strain sequencing project: providing services to taxonomists for standard genome sequencing and annotation.</title>
        <authorList>
            <consortium name="The Broad Institute Genomics Platform"/>
            <consortium name="The Broad Institute Genome Sequencing Center for Infectious Disease"/>
            <person name="Wu L."/>
            <person name="Ma J."/>
        </authorList>
    </citation>
    <scope>NUCLEOTIDE SEQUENCE [LARGE SCALE GENOMIC DNA]</scope>
    <source>
        <strain evidence="5">JCM 18303</strain>
    </source>
</reference>
<proteinExistence type="inferred from homology"/>
<sequence length="289" mass="30554">MRTPLRFGTRTPPADRALVMAIVNRTPDSFYDRGATFAEADALAAVDAAVAEGADIVDIGGVKAGPGSDVDTDEEIRRVVPFIATVRARHPDVVISVDTWRAEVGRLACEEGADLINDTWAGADPKLAEVAAEFEVGVVCSHTGGAVPRTRPHRVSYPNLVADVIAELTGQAERVLALGVPREGILIDPTHDFGKNTWHGLELLRRCDELADTGWPVLMALSHKDFIGETLGVGLEERGEGTLAATALAAAAGARVFRAHDVAATRRTVDMVASIQGTRPPAGCVRGLA</sequence>
<dbReference type="EC" id="2.5.1.15" evidence="2"/>
<name>A0ABP9PM84_9PSEU</name>
<gene>
    <name evidence="4" type="primary">folP_1</name>
    <name evidence="4" type="ORF">GCM10023321_07760</name>
</gene>
<keyword evidence="2" id="KW-0289">Folate biosynthesis</keyword>
<evidence type="ECO:0000256" key="1">
    <source>
        <dbReference type="ARBA" id="ARBA00009503"/>
    </source>
</evidence>
<dbReference type="InterPro" id="IPR000489">
    <property type="entry name" value="Pterin-binding_dom"/>
</dbReference>
<dbReference type="SUPFAM" id="SSF51717">
    <property type="entry name" value="Dihydropteroate synthetase-like"/>
    <property type="match status" value="1"/>
</dbReference>
<dbReference type="PANTHER" id="PTHR20941:SF8">
    <property type="entry name" value="INACTIVE DIHYDROPTEROATE SYNTHASE 2"/>
    <property type="match status" value="1"/>
</dbReference>
<keyword evidence="2" id="KW-0479">Metal-binding</keyword>
<dbReference type="PANTHER" id="PTHR20941">
    <property type="entry name" value="FOLATE SYNTHESIS PROTEINS"/>
    <property type="match status" value="1"/>
</dbReference>
<dbReference type="Pfam" id="PF00809">
    <property type="entry name" value="Pterin_bind"/>
    <property type="match status" value="1"/>
</dbReference>
<dbReference type="Gene3D" id="3.20.20.20">
    <property type="entry name" value="Dihydropteroate synthase-like"/>
    <property type="match status" value="1"/>
</dbReference>
<dbReference type="EMBL" id="BAABJP010000001">
    <property type="protein sequence ID" value="GAA5147169.1"/>
    <property type="molecule type" value="Genomic_DNA"/>
</dbReference>
<dbReference type="InterPro" id="IPR045031">
    <property type="entry name" value="DHP_synth-like"/>
</dbReference>
<comment type="function">
    <text evidence="2">Catalyzes the condensation of para-aminobenzoate (pABA) with 6-hydroxymethyl-7,8-dihydropterin diphosphate (DHPt-PP) to form 7,8-dihydropteroate (H2Pte), the immediate precursor of folate derivatives.</text>
</comment>
<comment type="similarity">
    <text evidence="1 2">Belongs to the DHPS family.</text>
</comment>
<evidence type="ECO:0000259" key="3">
    <source>
        <dbReference type="PROSITE" id="PS50972"/>
    </source>
</evidence>
<keyword evidence="5" id="KW-1185">Reference proteome</keyword>
<dbReference type="Proteomes" id="UP001428817">
    <property type="component" value="Unassembled WGS sequence"/>
</dbReference>
<evidence type="ECO:0000313" key="5">
    <source>
        <dbReference type="Proteomes" id="UP001428817"/>
    </source>
</evidence>
<comment type="caution">
    <text evidence="4">The sequence shown here is derived from an EMBL/GenBank/DDBJ whole genome shotgun (WGS) entry which is preliminary data.</text>
</comment>
<dbReference type="PROSITE" id="PS00792">
    <property type="entry name" value="DHPS_1"/>
    <property type="match status" value="1"/>
</dbReference>
<protein>
    <recommendedName>
        <fullName evidence="2">Dihydropteroate synthase</fullName>
        <shortName evidence="2">DHPS</shortName>
        <ecNumber evidence="2">2.5.1.15</ecNumber>
    </recommendedName>
    <alternativeName>
        <fullName evidence="2">Dihydropteroate pyrophosphorylase</fullName>
    </alternativeName>
</protein>
<dbReference type="InterPro" id="IPR011005">
    <property type="entry name" value="Dihydropteroate_synth-like_sf"/>
</dbReference>
<accession>A0ABP9PM84</accession>
<comment type="cofactor">
    <cofactor evidence="2">
        <name>Mg(2+)</name>
        <dbReference type="ChEBI" id="CHEBI:18420"/>
    </cofactor>
</comment>
<evidence type="ECO:0000313" key="4">
    <source>
        <dbReference type="EMBL" id="GAA5147169.1"/>
    </source>
</evidence>
<dbReference type="PROSITE" id="PS00793">
    <property type="entry name" value="DHPS_2"/>
    <property type="match status" value="1"/>
</dbReference>
<dbReference type="InterPro" id="IPR006390">
    <property type="entry name" value="DHP_synth_dom"/>
</dbReference>
<organism evidence="4 5">
    <name type="scientific">Pseudonocardia eucalypti</name>
    <dbReference type="NCBI Taxonomy" id="648755"/>
    <lineage>
        <taxon>Bacteria</taxon>
        <taxon>Bacillati</taxon>
        <taxon>Actinomycetota</taxon>
        <taxon>Actinomycetes</taxon>
        <taxon>Pseudonocardiales</taxon>
        <taxon>Pseudonocardiaceae</taxon>
        <taxon>Pseudonocardia</taxon>
    </lineage>
</organism>
<evidence type="ECO:0000256" key="2">
    <source>
        <dbReference type="RuleBase" id="RU361205"/>
    </source>
</evidence>
<feature type="domain" description="Pterin-binding" evidence="3">
    <location>
        <begin position="17"/>
        <end position="270"/>
    </location>
</feature>
<dbReference type="PROSITE" id="PS50972">
    <property type="entry name" value="PTERIN_BINDING"/>
    <property type="match status" value="1"/>
</dbReference>
<keyword evidence="2" id="KW-0808">Transferase</keyword>
<comment type="pathway">
    <text evidence="2">Cofactor biosynthesis; tetrahydrofolate biosynthesis; 7,8-dihydrofolate from 2-amino-4-hydroxy-6-hydroxymethyl-7,8-dihydropteridine diphosphate and 4-aminobenzoate: step 1/2.</text>
</comment>
<keyword evidence="2" id="KW-0460">Magnesium</keyword>